<dbReference type="PATRIC" id="fig|246787.4.peg.275"/>
<feature type="transmembrane region" description="Helical" evidence="1">
    <location>
        <begin position="6"/>
        <end position="26"/>
    </location>
</feature>
<name>A0A0N7IEJ0_9BACE</name>
<accession>A0A0N7IEJ0</accession>
<keyword evidence="1" id="KW-1133">Transmembrane helix</keyword>
<keyword evidence="1" id="KW-0812">Transmembrane</keyword>
<dbReference type="AlphaFoldDB" id="A0A0N7IEJ0"/>
<dbReference type="EMBL" id="CP012801">
    <property type="protein sequence ID" value="ALJ57539.1"/>
    <property type="molecule type" value="Genomic_DNA"/>
</dbReference>
<sequence>MGTFIITIAVLSLCVYVFTLLWKSVLKFCYYLLLRSADVVTKVITATKKAGKAAWWLYKRYRNGRTVRVPVEPEEEEVDIDMLPDGLQEELEIHDEVIVKKGDIDPAEF</sequence>
<dbReference type="Proteomes" id="UP000061809">
    <property type="component" value="Chromosome"/>
</dbReference>
<gene>
    <name evidence="2" type="ORF">BcellWH2_00263</name>
</gene>
<reference evidence="2 3" key="1">
    <citation type="journal article" date="2015" name="Science">
        <title>Genetic determinants of in vivo fitness and diet responsiveness in multiple human gut Bacteroides.</title>
        <authorList>
            <person name="Wu M."/>
            <person name="McNulty N.P."/>
            <person name="Rodionov D.A."/>
            <person name="Khoroshkin M.S."/>
            <person name="Griffin N.W."/>
            <person name="Cheng J."/>
            <person name="Latreille P."/>
            <person name="Kerstetter R.A."/>
            <person name="Terrapon N."/>
            <person name="Henrissat B."/>
            <person name="Osterman A.L."/>
            <person name="Gordon J.I."/>
        </authorList>
    </citation>
    <scope>NUCLEOTIDE SEQUENCE [LARGE SCALE GENOMIC DNA]</scope>
    <source>
        <strain evidence="2 3">WH2</strain>
    </source>
</reference>
<evidence type="ECO:0000313" key="2">
    <source>
        <dbReference type="EMBL" id="ALJ57539.1"/>
    </source>
</evidence>
<dbReference type="RefSeq" id="WP_029426946.1">
    <property type="nucleotide sequence ID" value="NZ_CP012801.1"/>
</dbReference>
<protein>
    <submittedName>
        <fullName evidence="2">Uncharacterized protein</fullName>
    </submittedName>
</protein>
<proteinExistence type="predicted"/>
<dbReference type="KEGG" id="bcel:BcellWH2_00263"/>
<keyword evidence="1" id="KW-0472">Membrane</keyword>
<organism evidence="2 3">
    <name type="scientific">Bacteroides cellulosilyticus</name>
    <dbReference type="NCBI Taxonomy" id="246787"/>
    <lineage>
        <taxon>Bacteria</taxon>
        <taxon>Pseudomonadati</taxon>
        <taxon>Bacteroidota</taxon>
        <taxon>Bacteroidia</taxon>
        <taxon>Bacteroidales</taxon>
        <taxon>Bacteroidaceae</taxon>
        <taxon>Bacteroides</taxon>
    </lineage>
</organism>
<evidence type="ECO:0000313" key="3">
    <source>
        <dbReference type="Proteomes" id="UP000061809"/>
    </source>
</evidence>
<evidence type="ECO:0000256" key="1">
    <source>
        <dbReference type="SAM" id="Phobius"/>
    </source>
</evidence>